<dbReference type="InterPro" id="IPR011010">
    <property type="entry name" value="DNA_brk_join_enz"/>
</dbReference>
<evidence type="ECO:0000313" key="3">
    <source>
        <dbReference type="Proteomes" id="UP000799118"/>
    </source>
</evidence>
<dbReference type="GO" id="GO:0006310">
    <property type="term" value="P:DNA recombination"/>
    <property type="evidence" value="ECO:0007669"/>
    <property type="project" value="UniProtKB-KW"/>
</dbReference>
<dbReference type="Gene3D" id="1.10.443.10">
    <property type="entry name" value="Intergrase catalytic core"/>
    <property type="match status" value="1"/>
</dbReference>
<evidence type="ECO:0000313" key="2">
    <source>
        <dbReference type="EMBL" id="KAE9391545.1"/>
    </source>
</evidence>
<keyword evidence="3" id="KW-1185">Reference proteome</keyword>
<dbReference type="SUPFAM" id="SSF56349">
    <property type="entry name" value="DNA breaking-rejoining enzymes"/>
    <property type="match status" value="1"/>
</dbReference>
<name>A0A6A4H2I4_9AGAR</name>
<sequence length="239" mass="26904">MAQTAALKLFCPFNAMQMHVRVNSRIPDDFSLFAYVNDHGQPHHMVKSVFLTFCDKIWSDKGFPLVQGHSFCISGAVELLLAGVPPEVVAAVGGWTSLAFLIYWRWFEDILPVHILKAYDSSQISRLKTSIDDFQKIHKIPDSVITACINAFSLCEIPFTPPPYSQKSSTESIEQSTWQGLLSLPVSTKLFILMENEASIPLAKTFSDSLLAHDKDAILLWNLSTKEYRDTSLTWFLSD</sequence>
<keyword evidence="1" id="KW-0233">DNA recombination</keyword>
<dbReference type="InterPro" id="IPR013762">
    <property type="entry name" value="Integrase-like_cat_sf"/>
</dbReference>
<dbReference type="EMBL" id="ML769620">
    <property type="protein sequence ID" value="KAE9391545.1"/>
    <property type="molecule type" value="Genomic_DNA"/>
</dbReference>
<dbReference type="OrthoDB" id="3254696at2759"/>
<dbReference type="GO" id="GO:0015074">
    <property type="term" value="P:DNA integration"/>
    <property type="evidence" value="ECO:0007669"/>
    <property type="project" value="InterPro"/>
</dbReference>
<gene>
    <name evidence="2" type="ORF">BT96DRAFT_1024026</name>
</gene>
<organism evidence="2 3">
    <name type="scientific">Gymnopus androsaceus JB14</name>
    <dbReference type="NCBI Taxonomy" id="1447944"/>
    <lineage>
        <taxon>Eukaryota</taxon>
        <taxon>Fungi</taxon>
        <taxon>Dikarya</taxon>
        <taxon>Basidiomycota</taxon>
        <taxon>Agaricomycotina</taxon>
        <taxon>Agaricomycetes</taxon>
        <taxon>Agaricomycetidae</taxon>
        <taxon>Agaricales</taxon>
        <taxon>Marasmiineae</taxon>
        <taxon>Omphalotaceae</taxon>
        <taxon>Gymnopus</taxon>
    </lineage>
</organism>
<protein>
    <submittedName>
        <fullName evidence="2">Uncharacterized protein</fullName>
    </submittedName>
</protein>
<dbReference type="GO" id="GO:0003677">
    <property type="term" value="F:DNA binding"/>
    <property type="evidence" value="ECO:0007669"/>
    <property type="project" value="InterPro"/>
</dbReference>
<dbReference type="AlphaFoldDB" id="A0A6A4H2I4"/>
<accession>A0A6A4H2I4</accession>
<proteinExistence type="predicted"/>
<evidence type="ECO:0000256" key="1">
    <source>
        <dbReference type="ARBA" id="ARBA00023172"/>
    </source>
</evidence>
<reference evidence="2" key="1">
    <citation type="journal article" date="2019" name="Environ. Microbiol.">
        <title>Fungal ecological strategies reflected in gene transcription - a case study of two litter decomposers.</title>
        <authorList>
            <person name="Barbi F."/>
            <person name="Kohler A."/>
            <person name="Barry K."/>
            <person name="Baskaran P."/>
            <person name="Daum C."/>
            <person name="Fauchery L."/>
            <person name="Ihrmark K."/>
            <person name="Kuo A."/>
            <person name="LaButti K."/>
            <person name="Lipzen A."/>
            <person name="Morin E."/>
            <person name="Grigoriev I.V."/>
            <person name="Henrissat B."/>
            <person name="Lindahl B."/>
            <person name="Martin F."/>
        </authorList>
    </citation>
    <scope>NUCLEOTIDE SEQUENCE</scope>
    <source>
        <strain evidence="2">JB14</strain>
    </source>
</reference>
<dbReference type="Proteomes" id="UP000799118">
    <property type="component" value="Unassembled WGS sequence"/>
</dbReference>